<accession>A0ABS6CXK4</accession>
<sequence length="136" mass="15309">TQDCLTERGEQPASAPVNVPVLRKDRSEAVALTTALARLHVHGSAVDWTSVFDGLEARRIDLPTYAFQRRRYWVEKSVDAAGADAGIRREVDARFWQAVEREDLESLAKELDFDDEASLRAVLPALSAYHRSSRDR</sequence>
<gene>
    <name evidence="2" type="ORF">KN815_48705</name>
</gene>
<evidence type="ECO:0000259" key="1">
    <source>
        <dbReference type="Pfam" id="PF18369"/>
    </source>
</evidence>
<dbReference type="InterPro" id="IPR041618">
    <property type="entry name" value="PKS_DE"/>
</dbReference>
<dbReference type="EMBL" id="JAHLEM010001184">
    <property type="protein sequence ID" value="MBU3871653.1"/>
    <property type="molecule type" value="Genomic_DNA"/>
</dbReference>
<proteinExistence type="predicted"/>
<feature type="domain" description="Polyketide synthase dimerisation element" evidence="1">
    <location>
        <begin position="92"/>
        <end position="136"/>
    </location>
</feature>
<feature type="non-terminal residue" evidence="2">
    <location>
        <position position="136"/>
    </location>
</feature>
<dbReference type="Proteomes" id="UP000720508">
    <property type="component" value="Unassembled WGS sequence"/>
</dbReference>
<evidence type="ECO:0000313" key="2">
    <source>
        <dbReference type="EMBL" id="MBU3871653.1"/>
    </source>
</evidence>
<name>A0ABS6CXK4_9ACTN</name>
<reference evidence="2 3" key="1">
    <citation type="submission" date="2021-06" db="EMBL/GenBank/DDBJ databases">
        <authorList>
            <person name="Pan X."/>
        </authorList>
    </citation>
    <scope>NUCLEOTIDE SEQUENCE [LARGE SCALE GENOMIC DNA]</scope>
    <source>
        <strain evidence="2 3">4503</strain>
    </source>
</reference>
<organism evidence="2 3">
    <name type="scientific">Streptomyces niphimycinicus</name>
    <dbReference type="NCBI Taxonomy" id="2842201"/>
    <lineage>
        <taxon>Bacteria</taxon>
        <taxon>Bacillati</taxon>
        <taxon>Actinomycetota</taxon>
        <taxon>Actinomycetes</taxon>
        <taxon>Kitasatosporales</taxon>
        <taxon>Streptomycetaceae</taxon>
        <taxon>Streptomyces</taxon>
    </lineage>
</organism>
<keyword evidence="3" id="KW-1185">Reference proteome</keyword>
<evidence type="ECO:0000313" key="3">
    <source>
        <dbReference type="Proteomes" id="UP000720508"/>
    </source>
</evidence>
<feature type="non-terminal residue" evidence="2">
    <location>
        <position position="1"/>
    </location>
</feature>
<protein>
    <recommendedName>
        <fullName evidence="1">Polyketide synthase dimerisation element domain-containing protein</fullName>
    </recommendedName>
</protein>
<dbReference type="Pfam" id="PF18369">
    <property type="entry name" value="PKS_DE"/>
    <property type="match status" value="1"/>
</dbReference>
<comment type="caution">
    <text evidence="2">The sequence shown here is derived from an EMBL/GenBank/DDBJ whole genome shotgun (WGS) entry which is preliminary data.</text>
</comment>